<evidence type="ECO:0000256" key="4">
    <source>
        <dbReference type="ARBA" id="ARBA00022618"/>
    </source>
</evidence>
<dbReference type="GO" id="GO:0009252">
    <property type="term" value="P:peptidoglycan biosynthetic process"/>
    <property type="evidence" value="ECO:0007669"/>
    <property type="project" value="UniProtKB-UniRule"/>
</dbReference>
<evidence type="ECO:0000256" key="9">
    <source>
        <dbReference type="ARBA" id="ARBA00023316"/>
    </source>
</evidence>
<reference evidence="14 16" key="1">
    <citation type="submission" date="2015-09" db="EMBL/GenBank/DDBJ databases">
        <authorList>
            <consortium name="Pathogen Informatics"/>
        </authorList>
    </citation>
    <scope>NUCLEOTIDE SEQUENCE [LARGE SCALE GENOMIC DNA]</scope>
    <source>
        <strain evidence="14 16">2789STDY5834865</strain>
    </source>
</reference>
<protein>
    <recommendedName>
        <fullName evidence="12">UDP-N-acetylglucosamine 1-carboxyvinyltransferase</fullName>
        <ecNumber evidence="12">2.5.1.7</ecNumber>
    </recommendedName>
    <alternativeName>
        <fullName evidence="12">Enoylpyruvate transferase</fullName>
    </alternativeName>
    <alternativeName>
        <fullName evidence="12">UDP-N-acetylglucosamine enolpyruvyl transferase</fullName>
        <shortName evidence="12">EPT</shortName>
    </alternativeName>
</protein>
<evidence type="ECO:0000256" key="12">
    <source>
        <dbReference type="HAMAP-Rule" id="MF_00111"/>
    </source>
</evidence>
<sequence>MSVIQVCGLTPLKGEISIQGSKNAVLPMMAAALLHRGVTVLTNVPVIRDVTCMLDILESLGCRCCRKGDCLVMDARGVTGTSIPEEYVTAMRSSIVVLSALLGRMGEGSSCYPGGCLIGARPIDLHLMALRALGADIRERDGTIEASCRRKGGLKGAEIHLSYPSVGATEQAILASVLAEGVTIIRQAAREPEISQLCRFLNNMGAVICGMGTDHLMVQGVAGLHDSSFRVEGDRIVAGTYGAAAVAAGGEVLLRGICPSDLKVPLEEFQKAGAAVDADEENCQIRICMRKRPLPLLIKTEPYPGFPTDLQSPFMAFLATALGTSYIEEQVFEGRFATAKILEQMGAVIRTENQRAVIEGHYPLKGAAVNACDLRGGAALMVAALAAEGDTFIGECHHIERGYEDICRDMAALGAHIRWVENDFTR</sequence>
<comment type="catalytic activity">
    <reaction evidence="11 12">
        <text>phosphoenolpyruvate + UDP-N-acetyl-alpha-D-glucosamine = UDP-N-acetyl-3-O-(1-carboxyvinyl)-alpha-D-glucosamine + phosphate</text>
        <dbReference type="Rhea" id="RHEA:18681"/>
        <dbReference type="ChEBI" id="CHEBI:43474"/>
        <dbReference type="ChEBI" id="CHEBI:57705"/>
        <dbReference type="ChEBI" id="CHEBI:58702"/>
        <dbReference type="ChEBI" id="CHEBI:68483"/>
        <dbReference type="EC" id="2.5.1.7"/>
    </reaction>
</comment>
<evidence type="ECO:0000256" key="1">
    <source>
        <dbReference type="ARBA" id="ARBA00004496"/>
    </source>
</evidence>
<dbReference type="EMBL" id="CZAB01000009">
    <property type="protein sequence ID" value="CUO60788.1"/>
    <property type="molecule type" value="Genomic_DNA"/>
</dbReference>
<reference evidence="15 17" key="2">
    <citation type="submission" date="2018-06" db="EMBL/GenBank/DDBJ databases">
        <authorList>
            <consortium name="Pathogen Informatics"/>
            <person name="Doyle S."/>
        </authorList>
    </citation>
    <scope>NUCLEOTIDE SEQUENCE [LARGE SCALE GENOMIC DNA]</scope>
    <source>
        <strain evidence="15 17">NCTC11224</strain>
    </source>
</reference>
<dbReference type="PANTHER" id="PTHR43783">
    <property type="entry name" value="UDP-N-ACETYLGLUCOSAMINE 1-CARBOXYVINYLTRANSFERASE"/>
    <property type="match status" value="1"/>
</dbReference>
<evidence type="ECO:0000256" key="6">
    <source>
        <dbReference type="ARBA" id="ARBA00022960"/>
    </source>
</evidence>
<keyword evidence="17" id="KW-1185">Reference proteome</keyword>
<dbReference type="PANTHER" id="PTHR43783:SF1">
    <property type="entry name" value="UDP-N-ACETYLGLUCOSAMINE 1-CARBOXYVINYLTRANSFERASE"/>
    <property type="match status" value="1"/>
</dbReference>
<keyword evidence="8 12" id="KW-0131">Cell cycle</keyword>
<keyword evidence="12" id="KW-0670">Pyruvate</keyword>
<gene>
    <name evidence="14" type="primary">murAA</name>
    <name evidence="12" type="synonym">murA</name>
    <name evidence="14" type="ORF">ERS852480_01480</name>
    <name evidence="15" type="ORF">NCTC11224_01581</name>
</gene>
<evidence type="ECO:0000313" key="14">
    <source>
        <dbReference type="EMBL" id="CUO60788.1"/>
    </source>
</evidence>
<dbReference type="RefSeq" id="WP_022203315.1">
    <property type="nucleotide sequence ID" value="NZ_CATYWZ010000008.1"/>
</dbReference>
<proteinExistence type="inferred from homology"/>
<keyword evidence="3 12" id="KW-0963">Cytoplasm</keyword>
<dbReference type="NCBIfam" id="NF006873">
    <property type="entry name" value="PRK09369.1"/>
    <property type="match status" value="1"/>
</dbReference>
<dbReference type="InterPro" id="IPR013792">
    <property type="entry name" value="RNA3'P_cycl/enolpyr_Trfase_a/b"/>
</dbReference>
<dbReference type="InterPro" id="IPR050068">
    <property type="entry name" value="MurA_subfamily"/>
</dbReference>
<dbReference type="InterPro" id="IPR001986">
    <property type="entry name" value="Enolpyruvate_Tfrase_dom"/>
</dbReference>
<feature type="binding site" evidence="12">
    <location>
        <begin position="121"/>
        <end position="125"/>
    </location>
    <ligand>
        <name>UDP-N-acetyl-alpha-D-glucosamine</name>
        <dbReference type="ChEBI" id="CHEBI:57705"/>
    </ligand>
</feature>
<comment type="subcellular location">
    <subcellularLocation>
        <location evidence="1 12">Cytoplasm</location>
    </subcellularLocation>
</comment>
<dbReference type="GO" id="GO:0051301">
    <property type="term" value="P:cell division"/>
    <property type="evidence" value="ECO:0007669"/>
    <property type="project" value="UniProtKB-KW"/>
</dbReference>
<dbReference type="Proteomes" id="UP000095512">
    <property type="component" value="Unassembled WGS sequence"/>
</dbReference>
<dbReference type="Pfam" id="PF00275">
    <property type="entry name" value="EPSP_synthase"/>
    <property type="match status" value="1"/>
</dbReference>
<evidence type="ECO:0000256" key="10">
    <source>
        <dbReference type="ARBA" id="ARBA00038367"/>
    </source>
</evidence>
<evidence type="ECO:0000313" key="15">
    <source>
        <dbReference type="EMBL" id="SQB10265.1"/>
    </source>
</evidence>
<dbReference type="UniPathway" id="UPA00219"/>
<evidence type="ECO:0000256" key="2">
    <source>
        <dbReference type="ARBA" id="ARBA00004752"/>
    </source>
</evidence>
<dbReference type="NCBIfam" id="TIGR01072">
    <property type="entry name" value="murA"/>
    <property type="match status" value="1"/>
</dbReference>
<dbReference type="SUPFAM" id="SSF55205">
    <property type="entry name" value="EPT/RTPC-like"/>
    <property type="match status" value="1"/>
</dbReference>
<feature type="binding site" evidence="12">
    <location>
        <position position="309"/>
    </location>
    <ligand>
        <name>UDP-N-acetyl-alpha-D-glucosamine</name>
        <dbReference type="ChEBI" id="CHEBI:57705"/>
    </ligand>
</feature>
<feature type="binding site" evidence="12">
    <location>
        <position position="92"/>
    </location>
    <ligand>
        <name>UDP-N-acetyl-alpha-D-glucosamine</name>
        <dbReference type="ChEBI" id="CHEBI:57705"/>
    </ligand>
</feature>
<comment type="function">
    <text evidence="12">Cell wall formation. Adds enolpyruvyl to UDP-N-acetylglucosamine.</text>
</comment>
<dbReference type="InterPro" id="IPR036968">
    <property type="entry name" value="Enolpyruvate_Tfrase_sf"/>
</dbReference>
<dbReference type="GO" id="GO:0008760">
    <property type="term" value="F:UDP-N-acetylglucosamine 1-carboxyvinyltransferase activity"/>
    <property type="evidence" value="ECO:0007669"/>
    <property type="project" value="UniProtKB-UniRule"/>
</dbReference>
<comment type="similarity">
    <text evidence="10 12">Belongs to the EPSP synthase family. MurA subfamily.</text>
</comment>
<feature type="binding site" evidence="12">
    <location>
        <begin position="22"/>
        <end position="23"/>
    </location>
    <ligand>
        <name>phosphoenolpyruvate</name>
        <dbReference type="ChEBI" id="CHEBI:58702"/>
    </ligand>
</feature>
<feature type="domain" description="Enolpyruvate transferase" evidence="13">
    <location>
        <begin position="9"/>
        <end position="409"/>
    </location>
</feature>
<evidence type="ECO:0000256" key="3">
    <source>
        <dbReference type="ARBA" id="ARBA00022490"/>
    </source>
</evidence>
<evidence type="ECO:0000256" key="5">
    <source>
        <dbReference type="ARBA" id="ARBA00022679"/>
    </source>
</evidence>
<dbReference type="Gene3D" id="3.65.10.10">
    <property type="entry name" value="Enolpyruvate transferase domain"/>
    <property type="match status" value="2"/>
</dbReference>
<keyword evidence="6 12" id="KW-0133">Cell shape</keyword>
<dbReference type="HAMAP" id="MF_00111">
    <property type="entry name" value="MurA"/>
    <property type="match status" value="1"/>
</dbReference>
<dbReference type="GO" id="GO:0008360">
    <property type="term" value="P:regulation of cell shape"/>
    <property type="evidence" value="ECO:0007669"/>
    <property type="project" value="UniProtKB-KW"/>
</dbReference>
<keyword evidence="7 12" id="KW-0573">Peptidoglycan synthesis</keyword>
<keyword evidence="4 12" id="KW-0132">Cell division</keyword>
<keyword evidence="5 12" id="KW-0808">Transferase</keyword>
<comment type="pathway">
    <text evidence="2 12">Cell wall biogenesis; peptidoglycan biosynthesis.</text>
</comment>
<feature type="binding site" evidence="12">
    <location>
        <position position="331"/>
    </location>
    <ligand>
        <name>UDP-N-acetyl-alpha-D-glucosamine</name>
        <dbReference type="ChEBI" id="CHEBI:57705"/>
    </ligand>
</feature>
<evidence type="ECO:0000259" key="13">
    <source>
        <dbReference type="Pfam" id="PF00275"/>
    </source>
</evidence>
<evidence type="ECO:0000313" key="17">
    <source>
        <dbReference type="Proteomes" id="UP000251853"/>
    </source>
</evidence>
<evidence type="ECO:0000313" key="16">
    <source>
        <dbReference type="Proteomes" id="UP000095512"/>
    </source>
</evidence>
<dbReference type="GO" id="GO:0005737">
    <property type="term" value="C:cytoplasm"/>
    <property type="evidence" value="ECO:0007669"/>
    <property type="project" value="UniProtKB-SubCell"/>
</dbReference>
<name>A0A174GHZ9_9FIRM</name>
<evidence type="ECO:0000256" key="7">
    <source>
        <dbReference type="ARBA" id="ARBA00022984"/>
    </source>
</evidence>
<dbReference type="CDD" id="cd01555">
    <property type="entry name" value="UdpNAET"/>
    <property type="match status" value="1"/>
</dbReference>
<dbReference type="AlphaFoldDB" id="A0A174GHZ9"/>
<feature type="modified residue" description="2-(S-cysteinyl)pyruvic acid O-phosphothioketal" evidence="12">
    <location>
        <position position="116"/>
    </location>
</feature>
<feature type="active site" description="Proton donor" evidence="12">
    <location>
        <position position="116"/>
    </location>
</feature>
<evidence type="ECO:0000256" key="8">
    <source>
        <dbReference type="ARBA" id="ARBA00023306"/>
    </source>
</evidence>
<comment type="caution">
    <text evidence="12">Lacks conserved residue(s) required for the propagation of feature annotation.</text>
</comment>
<dbReference type="EC" id="2.5.1.7" evidence="12"/>
<keyword evidence="9 12" id="KW-0961">Cell wall biogenesis/degradation</keyword>
<dbReference type="InterPro" id="IPR005750">
    <property type="entry name" value="UDP_GlcNAc_COvinyl_MurA"/>
</dbReference>
<dbReference type="Proteomes" id="UP000251853">
    <property type="component" value="Unassembled WGS sequence"/>
</dbReference>
<accession>A0A174GHZ9</accession>
<dbReference type="EMBL" id="UAVW01000003">
    <property type="protein sequence ID" value="SQB10265.1"/>
    <property type="molecule type" value="Genomic_DNA"/>
</dbReference>
<organism evidence="14 16">
    <name type="scientific">Enterocloster clostridioformis</name>
    <dbReference type="NCBI Taxonomy" id="1531"/>
    <lineage>
        <taxon>Bacteria</taxon>
        <taxon>Bacillati</taxon>
        <taxon>Bacillota</taxon>
        <taxon>Clostridia</taxon>
        <taxon>Lachnospirales</taxon>
        <taxon>Lachnospiraceae</taxon>
        <taxon>Enterocloster</taxon>
    </lineage>
</organism>
<evidence type="ECO:0000256" key="11">
    <source>
        <dbReference type="ARBA" id="ARBA00047527"/>
    </source>
</evidence>
<dbReference type="GO" id="GO:0019277">
    <property type="term" value="P:UDP-N-acetylgalactosamine biosynthetic process"/>
    <property type="evidence" value="ECO:0007669"/>
    <property type="project" value="InterPro"/>
</dbReference>
<dbReference type="GO" id="GO:0071555">
    <property type="term" value="P:cell wall organization"/>
    <property type="evidence" value="ECO:0007669"/>
    <property type="project" value="UniProtKB-KW"/>
</dbReference>